<proteinExistence type="predicted"/>
<keyword evidence="2" id="KW-0067">ATP-binding</keyword>
<dbReference type="EMBL" id="JAOWLY010000006">
    <property type="protein sequence ID" value="MDG4983971.1"/>
    <property type="molecule type" value="Genomic_DNA"/>
</dbReference>
<gene>
    <name evidence="4" type="ORF">OGZ51_07420</name>
</gene>
<dbReference type="AlphaFoldDB" id="A0A9X4NPS3"/>
<feature type="domain" description="SF3 helicase" evidence="3">
    <location>
        <begin position="245"/>
        <end position="400"/>
    </location>
</feature>
<dbReference type="InterPro" id="IPR014015">
    <property type="entry name" value="Helicase_SF3_DNA-vir"/>
</dbReference>
<dbReference type="Proteomes" id="UP001152614">
    <property type="component" value="Unassembled WGS sequence"/>
</dbReference>
<organism evidence="4 5">
    <name type="scientific">Lactococcus lactis</name>
    <dbReference type="NCBI Taxonomy" id="1358"/>
    <lineage>
        <taxon>Bacteria</taxon>
        <taxon>Bacillati</taxon>
        <taxon>Bacillota</taxon>
        <taxon>Bacilli</taxon>
        <taxon>Lactobacillales</taxon>
        <taxon>Streptococcaceae</taxon>
        <taxon>Lactococcus</taxon>
    </lineage>
</organism>
<evidence type="ECO:0000256" key="1">
    <source>
        <dbReference type="ARBA" id="ARBA00022741"/>
    </source>
</evidence>
<evidence type="ECO:0000313" key="5">
    <source>
        <dbReference type="Proteomes" id="UP001152614"/>
    </source>
</evidence>
<dbReference type="PROSITE" id="PS51206">
    <property type="entry name" value="SF3_HELICASE_1"/>
    <property type="match status" value="1"/>
</dbReference>
<accession>A0A9X4NPS3</accession>
<dbReference type="SMART" id="SM00885">
    <property type="entry name" value="D5_N"/>
    <property type="match status" value="1"/>
</dbReference>
<sequence length="565" mass="65764">MTDQLEKLAEQTPRQEVSDVQNINSVIEIEKLTNELHGLVDKELTLEEYQEYLTVLRSYQPKTRKELLHVLKVRGKLKREFSKNIKGNERDGYYATYPPIPPRKITEILFEHCHFKRISNIEAKEIPLFMYRVDTGTYTANTDIIDGCILAIQDDVTERYCKEIRGWIRKDIERTPYRPFCQDEMFVVMKNGLLDLNTHKLLPFDPEKIFIAKNAVNYKNVEHPKFPDGWTFDNFLEEQASGDKEVVKAFWQLIQYALLTNKTKNVFVYLYSQLGSTGKGTLSQLLINLVGEENAGIANIKQLNENFMIASIYDKVIVIGNENDNVFLAVNENMKNLATGDGIKVEIKGQQPFWAKSSPLIVQSMNTLPSFSKIEDGTKSRMRVFDFKHSYQGVNGNSRGNVAVKKNYIHNTQLLEYIAYKALNMKVEEFRDTADSKRIRGEIEEMSNPVLAFVKETLETYKSTVLPIRFLFQHFRVWLALENKADKWTQRGFTQELNKVLPSCWNYDRKNKRPFAGFEESDYHSFNAERQNIRGSLIYGATEYLYNPDELKKYQPLIYKENIDI</sequence>
<dbReference type="InterPro" id="IPR004968">
    <property type="entry name" value="DNA_primase/NTPase_C"/>
</dbReference>
<evidence type="ECO:0000313" key="4">
    <source>
        <dbReference type="EMBL" id="MDG4983971.1"/>
    </source>
</evidence>
<reference evidence="4" key="1">
    <citation type="submission" date="2022-10" db="EMBL/GenBank/DDBJ databases">
        <authorList>
            <person name="Turner M.S."/>
            <person name="Huang W."/>
        </authorList>
    </citation>
    <scope>NUCLEOTIDE SEQUENCE</scope>
    <source>
        <strain evidence="4">3</strain>
    </source>
</reference>
<dbReference type="InterPro" id="IPR045455">
    <property type="entry name" value="NrS-1_pol-like_helicase"/>
</dbReference>
<dbReference type="Pfam" id="PF19263">
    <property type="entry name" value="DUF5906"/>
    <property type="match status" value="1"/>
</dbReference>
<reference evidence="4" key="2">
    <citation type="journal article" date="2023" name="Food Microbiol.">
        <title>Evaluation of the fermentation potential of lactic acid bacteria isolated from herbs, fruits and vegetables as starter cultures in nut-based milk alternatives.</title>
        <authorList>
            <person name="Huang W."/>
            <person name="Dong A."/>
            <person name="Pham H.T."/>
            <person name="Zhou C."/>
            <person name="Huo Z."/>
            <person name="Watjen A.P."/>
            <person name="Prakash S."/>
            <person name="Bang-Berthelsen C.H."/>
            <person name="Turner M.S."/>
        </authorList>
    </citation>
    <scope>NUCLEOTIDE SEQUENCE</scope>
    <source>
        <strain evidence="4">3</strain>
    </source>
</reference>
<dbReference type="InterPro" id="IPR014818">
    <property type="entry name" value="Phage/plasmid_primase_P4_C"/>
</dbReference>
<protein>
    <submittedName>
        <fullName evidence="4">Phage/plasmid primase, P4 family</fullName>
    </submittedName>
</protein>
<evidence type="ECO:0000259" key="3">
    <source>
        <dbReference type="PROSITE" id="PS51206"/>
    </source>
</evidence>
<dbReference type="GO" id="GO:0005524">
    <property type="term" value="F:ATP binding"/>
    <property type="evidence" value="ECO:0007669"/>
    <property type="project" value="UniProtKB-KW"/>
</dbReference>
<comment type="caution">
    <text evidence="4">The sequence shown here is derived from an EMBL/GenBank/DDBJ whole genome shotgun (WGS) entry which is preliminary data.</text>
</comment>
<name>A0A9X4NPS3_9LACT</name>
<dbReference type="InterPro" id="IPR027417">
    <property type="entry name" value="P-loop_NTPase"/>
</dbReference>
<dbReference type="Pfam" id="PF03288">
    <property type="entry name" value="Pox_D5"/>
    <property type="match status" value="1"/>
</dbReference>
<dbReference type="SUPFAM" id="SSF52540">
    <property type="entry name" value="P-loop containing nucleoside triphosphate hydrolases"/>
    <property type="match status" value="1"/>
</dbReference>
<dbReference type="NCBIfam" id="TIGR01613">
    <property type="entry name" value="primase_Cterm"/>
    <property type="match status" value="1"/>
</dbReference>
<keyword evidence="1" id="KW-0547">Nucleotide-binding</keyword>
<dbReference type="InterPro" id="IPR006500">
    <property type="entry name" value="Helicase_put_C_phage/plasmid"/>
</dbReference>
<dbReference type="Gene3D" id="3.40.50.300">
    <property type="entry name" value="P-loop containing nucleotide triphosphate hydrolases"/>
    <property type="match status" value="1"/>
</dbReference>
<evidence type="ECO:0000256" key="2">
    <source>
        <dbReference type="ARBA" id="ARBA00022840"/>
    </source>
</evidence>
<dbReference type="RefSeq" id="WP_278229014.1">
    <property type="nucleotide sequence ID" value="NZ_JAOWLY010000006.1"/>
</dbReference>